<dbReference type="EMBL" id="VSSQ01066916">
    <property type="protein sequence ID" value="MPN19369.1"/>
    <property type="molecule type" value="Genomic_DNA"/>
</dbReference>
<proteinExistence type="predicted"/>
<organism evidence="1">
    <name type="scientific">bioreactor metagenome</name>
    <dbReference type="NCBI Taxonomy" id="1076179"/>
    <lineage>
        <taxon>unclassified sequences</taxon>
        <taxon>metagenomes</taxon>
        <taxon>ecological metagenomes</taxon>
    </lineage>
</organism>
<sequence>MQAQIALAAVPAFAQGAQPLDATGALALAQRASCGQAQVVLLVDVPAQLDFAATDVVLDMGVVVLERAFLHALPGFQMQLQAVAQLGPGHQIPAVPAARQRVALAVRLMRYAYARVAPAPA</sequence>
<name>A0A645G0H3_9ZZZZ</name>
<dbReference type="AlphaFoldDB" id="A0A645G0H3"/>
<reference evidence="1" key="1">
    <citation type="submission" date="2019-08" db="EMBL/GenBank/DDBJ databases">
        <authorList>
            <person name="Kucharzyk K."/>
            <person name="Murdoch R.W."/>
            <person name="Higgins S."/>
            <person name="Loffler F."/>
        </authorList>
    </citation>
    <scope>NUCLEOTIDE SEQUENCE</scope>
</reference>
<gene>
    <name evidence="1" type="ORF">SDC9_166738</name>
</gene>
<evidence type="ECO:0000313" key="1">
    <source>
        <dbReference type="EMBL" id="MPN19369.1"/>
    </source>
</evidence>
<accession>A0A645G0H3</accession>
<comment type="caution">
    <text evidence="1">The sequence shown here is derived from an EMBL/GenBank/DDBJ whole genome shotgun (WGS) entry which is preliminary data.</text>
</comment>
<protein>
    <submittedName>
        <fullName evidence="1">Uncharacterized protein</fullName>
    </submittedName>
</protein>